<dbReference type="EMBL" id="BKZV01000001">
    <property type="protein sequence ID" value="GER81979.1"/>
    <property type="molecule type" value="Genomic_DNA"/>
</dbReference>
<evidence type="ECO:0000313" key="1">
    <source>
        <dbReference type="EMBL" id="GER81979.1"/>
    </source>
</evidence>
<proteinExistence type="predicted"/>
<organism evidence="1 2">
    <name type="scientific">Thermogemmatispora aurantia</name>
    <dbReference type="NCBI Taxonomy" id="2045279"/>
    <lineage>
        <taxon>Bacteria</taxon>
        <taxon>Bacillati</taxon>
        <taxon>Chloroflexota</taxon>
        <taxon>Ktedonobacteria</taxon>
        <taxon>Thermogemmatisporales</taxon>
        <taxon>Thermogemmatisporaceae</taxon>
        <taxon>Thermogemmatispora</taxon>
    </lineage>
</organism>
<dbReference type="AlphaFoldDB" id="A0A5J4K5N6"/>
<comment type="caution">
    <text evidence="1">The sequence shown here is derived from an EMBL/GenBank/DDBJ whole genome shotgun (WGS) entry which is preliminary data.</text>
</comment>
<keyword evidence="2" id="KW-1185">Reference proteome</keyword>
<dbReference type="Proteomes" id="UP000334820">
    <property type="component" value="Unassembled WGS sequence"/>
</dbReference>
<reference evidence="1 2" key="1">
    <citation type="journal article" date="2019" name="Int. J. Syst. Evol. Microbiol.">
        <title>Thermogemmatispora aurantia sp. nov. and Thermogemmatispora argillosa sp. nov., within the class Ktedonobacteria, and emended description of the genus Thermogemmatispora.</title>
        <authorList>
            <person name="Zheng Y."/>
            <person name="Wang C.M."/>
            <person name="Sakai Y."/>
            <person name="Abe K."/>
            <person name="Yokota A."/>
            <person name="Yabe S."/>
        </authorList>
    </citation>
    <scope>NUCLEOTIDE SEQUENCE [LARGE SCALE GENOMIC DNA]</scope>
    <source>
        <strain evidence="1 2">A1-2</strain>
    </source>
</reference>
<evidence type="ECO:0000313" key="2">
    <source>
        <dbReference type="Proteomes" id="UP000334820"/>
    </source>
</evidence>
<name>A0A5J4K5N6_9CHLR</name>
<sequence>MLLLALSTPAQSDGVKRHSIFHGAERVGEWGPTIQPTAGNPDRLQSVDGLFTVCLSSCLSAARQTGLSSRLG</sequence>
<accession>A0A5J4K5N6</accession>
<gene>
    <name evidence="1" type="ORF">KTAU_06170</name>
</gene>
<protein>
    <submittedName>
        <fullName evidence="1">Uncharacterized protein</fullName>
    </submittedName>
</protein>